<keyword evidence="2" id="KW-0472">Membrane</keyword>
<feature type="compositionally biased region" description="Polar residues" evidence="1">
    <location>
        <begin position="27"/>
        <end position="48"/>
    </location>
</feature>
<keyword evidence="2" id="KW-0812">Transmembrane</keyword>
<evidence type="ECO:0000256" key="1">
    <source>
        <dbReference type="SAM" id="MobiDB-lite"/>
    </source>
</evidence>
<dbReference type="EMBL" id="CAJNOJ010000116">
    <property type="protein sequence ID" value="CAF1144031.1"/>
    <property type="molecule type" value="Genomic_DNA"/>
</dbReference>
<organism evidence="3 5">
    <name type="scientific">Adineta ricciae</name>
    <name type="common">Rotifer</name>
    <dbReference type="NCBI Taxonomy" id="249248"/>
    <lineage>
        <taxon>Eukaryota</taxon>
        <taxon>Metazoa</taxon>
        <taxon>Spiralia</taxon>
        <taxon>Gnathifera</taxon>
        <taxon>Rotifera</taxon>
        <taxon>Eurotatoria</taxon>
        <taxon>Bdelloidea</taxon>
        <taxon>Adinetida</taxon>
        <taxon>Adinetidae</taxon>
        <taxon>Adineta</taxon>
    </lineage>
</organism>
<proteinExistence type="predicted"/>
<accession>A0A814H2H0</accession>
<feature type="transmembrane region" description="Helical" evidence="2">
    <location>
        <begin position="194"/>
        <end position="225"/>
    </location>
</feature>
<gene>
    <name evidence="4" type="ORF">EDS130_LOCUS22245</name>
    <name evidence="3" type="ORF">XAT740_LOCUS13338</name>
</gene>
<feature type="region of interest" description="Disordered" evidence="1">
    <location>
        <begin position="20"/>
        <end position="48"/>
    </location>
</feature>
<dbReference type="OrthoDB" id="10023981at2759"/>
<feature type="transmembrane region" description="Helical" evidence="2">
    <location>
        <begin position="272"/>
        <end position="298"/>
    </location>
</feature>
<reference evidence="3" key="1">
    <citation type="submission" date="2021-02" db="EMBL/GenBank/DDBJ databases">
        <authorList>
            <person name="Nowell W R."/>
        </authorList>
    </citation>
    <scope>NUCLEOTIDE SEQUENCE</scope>
</reference>
<evidence type="ECO:0000313" key="4">
    <source>
        <dbReference type="EMBL" id="CAF1144031.1"/>
    </source>
</evidence>
<dbReference type="Proteomes" id="UP000663852">
    <property type="component" value="Unassembled WGS sequence"/>
</dbReference>
<dbReference type="Proteomes" id="UP000663828">
    <property type="component" value="Unassembled WGS sequence"/>
</dbReference>
<feature type="transmembrane region" description="Helical" evidence="2">
    <location>
        <begin position="114"/>
        <end position="141"/>
    </location>
</feature>
<name>A0A814H2H0_ADIRI</name>
<keyword evidence="2" id="KW-1133">Transmembrane helix</keyword>
<keyword evidence="5" id="KW-1185">Reference proteome</keyword>
<evidence type="ECO:0000313" key="5">
    <source>
        <dbReference type="Proteomes" id="UP000663828"/>
    </source>
</evidence>
<dbReference type="AlphaFoldDB" id="A0A814H2H0"/>
<dbReference type="InterPro" id="IPR029201">
    <property type="entry name" value="Jiraiya"/>
</dbReference>
<dbReference type="EMBL" id="CAJNOR010000772">
    <property type="protein sequence ID" value="CAF1003617.1"/>
    <property type="molecule type" value="Genomic_DNA"/>
</dbReference>
<feature type="transmembrane region" description="Helical" evidence="2">
    <location>
        <begin position="245"/>
        <end position="266"/>
    </location>
</feature>
<sequence>MMGKPNYDDRHLFNCISSSSSIRSPPADSNMNWHATLSQSDSSIQQRPNRPVLVVPPPPPPALCGPHSASYKVSIGHETVNITELARPHDFSSDQIITVPSNDRRRFLTAAKGANILSLCFMCFVSASLILISLSAMQLLFKTNPPNPDNMMPFLLQSVNVTPGFLYMFTPPNPPTEKIPQLVVPLYDHTIRDLATTICMFIIVLNCFSLLVFSIEIYLGCNIVISKHRSHRNNNSIFSSSSSRFLAICGFYASIPALILVMSFFILLNMSLIPAIVSLIILGFGLIFILFTLLAYFLTIKTNNHSIVNGKFDTMSSSLHQTTTSNHLNEDDIDLTKADELSTLV</sequence>
<evidence type="ECO:0000256" key="2">
    <source>
        <dbReference type="SAM" id="Phobius"/>
    </source>
</evidence>
<comment type="caution">
    <text evidence="3">The sequence shown here is derived from an EMBL/GenBank/DDBJ whole genome shotgun (WGS) entry which is preliminary data.</text>
</comment>
<dbReference type="Pfam" id="PF15038">
    <property type="entry name" value="Jiraiya"/>
    <property type="match status" value="1"/>
</dbReference>
<protein>
    <submittedName>
        <fullName evidence="3">Uncharacterized protein</fullName>
    </submittedName>
</protein>
<evidence type="ECO:0000313" key="3">
    <source>
        <dbReference type="EMBL" id="CAF1003617.1"/>
    </source>
</evidence>